<evidence type="ECO:0000256" key="4">
    <source>
        <dbReference type="ARBA" id="ARBA00023125"/>
    </source>
</evidence>
<reference evidence="8" key="1">
    <citation type="submission" date="2021-10" db="EMBL/GenBank/DDBJ databases">
        <authorList>
            <person name="Criscuolo A."/>
        </authorList>
    </citation>
    <scope>NUCLEOTIDE SEQUENCE</scope>
    <source>
        <strain evidence="8">CIP111885</strain>
    </source>
</reference>
<dbReference type="PROSITE" id="PS50110">
    <property type="entry name" value="RESPONSE_REGULATORY"/>
    <property type="match status" value="1"/>
</dbReference>
<evidence type="ECO:0000256" key="5">
    <source>
        <dbReference type="ARBA" id="ARBA00023163"/>
    </source>
</evidence>
<dbReference type="Proteomes" id="UP000789845">
    <property type="component" value="Unassembled WGS sequence"/>
</dbReference>
<feature type="domain" description="Response regulatory" evidence="7">
    <location>
        <begin position="4"/>
        <end position="117"/>
    </location>
</feature>
<dbReference type="GO" id="GO:0003677">
    <property type="term" value="F:DNA binding"/>
    <property type="evidence" value="ECO:0007669"/>
    <property type="project" value="UniProtKB-KW"/>
</dbReference>
<evidence type="ECO:0000256" key="6">
    <source>
        <dbReference type="PROSITE-ProRule" id="PRU00169"/>
    </source>
</evidence>
<dbReference type="InterPro" id="IPR001789">
    <property type="entry name" value="Sig_transdc_resp-reg_receiver"/>
</dbReference>
<name>A0A9C7G785_9BACI</name>
<dbReference type="CDD" id="cd17574">
    <property type="entry name" value="REC_OmpR"/>
    <property type="match status" value="1"/>
</dbReference>
<dbReference type="PANTHER" id="PTHR44591:SF3">
    <property type="entry name" value="RESPONSE REGULATORY DOMAIN-CONTAINING PROTEIN"/>
    <property type="match status" value="1"/>
</dbReference>
<proteinExistence type="predicted"/>
<evidence type="ECO:0000259" key="7">
    <source>
        <dbReference type="PROSITE" id="PS50110"/>
    </source>
</evidence>
<keyword evidence="1 6" id="KW-0597">Phosphoprotein</keyword>
<sequence length="123" mass="13972">MGKRILIVEDEIRISHLMKMYLERETFLVDIADNGVDGLVLALQEDFDLIILDVSMPGKDGFTVLEELRRTKNTPVIMLSARGEAHDQKRGFDLGATEYILKPFSPRDVILKIKTILLSEQPC</sequence>
<dbReference type="InterPro" id="IPR011006">
    <property type="entry name" value="CheY-like_superfamily"/>
</dbReference>
<organism evidence="8 9">
    <name type="scientific">Pseudoneobacillus rhizosphaerae</name>
    <dbReference type="NCBI Taxonomy" id="2880968"/>
    <lineage>
        <taxon>Bacteria</taxon>
        <taxon>Bacillati</taxon>
        <taxon>Bacillota</taxon>
        <taxon>Bacilli</taxon>
        <taxon>Bacillales</taxon>
        <taxon>Bacillaceae</taxon>
        <taxon>Pseudoneobacillus</taxon>
    </lineage>
</organism>
<dbReference type="PANTHER" id="PTHR44591">
    <property type="entry name" value="STRESS RESPONSE REGULATOR PROTEIN 1"/>
    <property type="match status" value="1"/>
</dbReference>
<evidence type="ECO:0000256" key="3">
    <source>
        <dbReference type="ARBA" id="ARBA00023015"/>
    </source>
</evidence>
<evidence type="ECO:0000256" key="2">
    <source>
        <dbReference type="ARBA" id="ARBA00023012"/>
    </source>
</evidence>
<dbReference type="GO" id="GO:0000160">
    <property type="term" value="P:phosphorelay signal transduction system"/>
    <property type="evidence" value="ECO:0007669"/>
    <property type="project" value="UniProtKB-KW"/>
</dbReference>
<dbReference type="SUPFAM" id="SSF52172">
    <property type="entry name" value="CheY-like"/>
    <property type="match status" value="1"/>
</dbReference>
<accession>A0A9C7G785</accession>
<keyword evidence="3" id="KW-0805">Transcription regulation</keyword>
<comment type="caution">
    <text evidence="8">The sequence shown here is derived from an EMBL/GenBank/DDBJ whole genome shotgun (WGS) entry which is preliminary data.</text>
</comment>
<keyword evidence="4" id="KW-0238">DNA-binding</keyword>
<evidence type="ECO:0000313" key="8">
    <source>
        <dbReference type="EMBL" id="CAG9607031.1"/>
    </source>
</evidence>
<dbReference type="FunFam" id="3.40.50.2300:FF:000001">
    <property type="entry name" value="DNA-binding response regulator PhoB"/>
    <property type="match status" value="1"/>
</dbReference>
<dbReference type="InterPro" id="IPR050595">
    <property type="entry name" value="Bact_response_regulator"/>
</dbReference>
<dbReference type="RefSeq" id="WP_230495299.1">
    <property type="nucleotide sequence ID" value="NZ_CAKJTG010000003.1"/>
</dbReference>
<dbReference type="EMBL" id="CAKJTG010000003">
    <property type="protein sequence ID" value="CAG9607031.1"/>
    <property type="molecule type" value="Genomic_DNA"/>
</dbReference>
<gene>
    <name evidence="8" type="primary">srrA_2</name>
    <name evidence="8" type="ORF">NEOCIP111885_00719</name>
</gene>
<feature type="modified residue" description="4-aspartylphosphate" evidence="6">
    <location>
        <position position="53"/>
    </location>
</feature>
<dbReference type="AlphaFoldDB" id="A0A9C7G785"/>
<keyword evidence="9" id="KW-1185">Reference proteome</keyword>
<keyword evidence="2" id="KW-0902">Two-component regulatory system</keyword>
<protein>
    <submittedName>
        <fullName evidence="8">Transcriptional regulatory protein SrrA</fullName>
    </submittedName>
</protein>
<dbReference type="Gene3D" id="3.40.50.2300">
    <property type="match status" value="1"/>
</dbReference>
<evidence type="ECO:0000313" key="9">
    <source>
        <dbReference type="Proteomes" id="UP000789845"/>
    </source>
</evidence>
<dbReference type="SMART" id="SM00448">
    <property type="entry name" value="REC"/>
    <property type="match status" value="1"/>
</dbReference>
<keyword evidence="5" id="KW-0804">Transcription</keyword>
<evidence type="ECO:0000256" key="1">
    <source>
        <dbReference type="ARBA" id="ARBA00022553"/>
    </source>
</evidence>
<dbReference type="Pfam" id="PF00072">
    <property type="entry name" value="Response_reg"/>
    <property type="match status" value="1"/>
</dbReference>